<keyword evidence="4" id="KW-1185">Reference proteome</keyword>
<evidence type="ECO:0000256" key="1">
    <source>
        <dbReference type="ARBA" id="ARBA00023157"/>
    </source>
</evidence>
<dbReference type="InterPro" id="IPR036249">
    <property type="entry name" value="Thioredoxin-like_sf"/>
</dbReference>
<evidence type="ECO:0000313" key="3">
    <source>
        <dbReference type="EMBL" id="CEO94891.1"/>
    </source>
</evidence>
<evidence type="ECO:0000259" key="2">
    <source>
        <dbReference type="PROSITE" id="PS51352"/>
    </source>
</evidence>
<dbReference type="Gene3D" id="3.40.30.10">
    <property type="entry name" value="Glutaredoxin"/>
    <property type="match status" value="1"/>
</dbReference>
<dbReference type="OrthoDB" id="10263751at2759"/>
<sequence length="129" mass="14216">MHCARRAVQRFGQRGLAVQAVGNGSDFTKLITNARKDRLLVIDYSATWCRPCVEFGPIFDTMSEAFAQQADFFKVDIDQLPDQTAEARVTAVPTFHLVRNGKTVATVTGADQDELEKMINKHAAAEGSN</sequence>
<dbReference type="OMA" id="CIMIAPA"/>
<dbReference type="Proteomes" id="UP000039324">
    <property type="component" value="Unassembled WGS sequence"/>
</dbReference>
<dbReference type="PROSITE" id="PS51352">
    <property type="entry name" value="THIOREDOXIN_2"/>
    <property type="match status" value="1"/>
</dbReference>
<dbReference type="STRING" id="37360.A0A0G4II33"/>
<organism evidence="3 4">
    <name type="scientific">Plasmodiophora brassicae</name>
    <name type="common">Clubroot disease agent</name>
    <dbReference type="NCBI Taxonomy" id="37360"/>
    <lineage>
        <taxon>Eukaryota</taxon>
        <taxon>Sar</taxon>
        <taxon>Rhizaria</taxon>
        <taxon>Endomyxa</taxon>
        <taxon>Phytomyxea</taxon>
        <taxon>Plasmodiophorida</taxon>
        <taxon>Plasmodiophoridae</taxon>
        <taxon>Plasmodiophora</taxon>
    </lineage>
</organism>
<name>A0A0G4II33_PLABS</name>
<proteinExistence type="predicted"/>
<dbReference type="InterPro" id="IPR013766">
    <property type="entry name" value="Thioredoxin_domain"/>
</dbReference>
<evidence type="ECO:0000313" key="4">
    <source>
        <dbReference type="Proteomes" id="UP000039324"/>
    </source>
</evidence>
<feature type="domain" description="Thioredoxin" evidence="2">
    <location>
        <begin position="5"/>
        <end position="124"/>
    </location>
</feature>
<protein>
    <recommendedName>
        <fullName evidence="2">Thioredoxin domain-containing protein</fullName>
    </recommendedName>
</protein>
<dbReference type="SUPFAM" id="SSF52833">
    <property type="entry name" value="Thioredoxin-like"/>
    <property type="match status" value="1"/>
</dbReference>
<accession>A0A0G4II33</accession>
<reference evidence="3 4" key="1">
    <citation type="submission" date="2015-02" db="EMBL/GenBank/DDBJ databases">
        <authorList>
            <person name="Chooi Y.-H."/>
        </authorList>
    </citation>
    <scope>NUCLEOTIDE SEQUENCE [LARGE SCALE GENOMIC DNA]</scope>
    <source>
        <strain evidence="3">E3</strain>
    </source>
</reference>
<gene>
    <name evidence="3" type="ORF">PBRA_003704</name>
</gene>
<dbReference type="CDD" id="cd02947">
    <property type="entry name" value="TRX_family"/>
    <property type="match status" value="1"/>
</dbReference>
<dbReference type="PANTHER" id="PTHR46115">
    <property type="entry name" value="THIOREDOXIN-LIKE PROTEIN 1"/>
    <property type="match status" value="1"/>
</dbReference>
<dbReference type="Pfam" id="PF00085">
    <property type="entry name" value="Thioredoxin"/>
    <property type="match status" value="1"/>
</dbReference>
<dbReference type="EMBL" id="CDSF01000002">
    <property type="protein sequence ID" value="CEO94891.1"/>
    <property type="molecule type" value="Genomic_DNA"/>
</dbReference>
<dbReference type="AlphaFoldDB" id="A0A0G4II33"/>
<keyword evidence="1" id="KW-1015">Disulfide bond</keyword>